<evidence type="ECO:0000256" key="3">
    <source>
        <dbReference type="ARBA" id="ARBA00023163"/>
    </source>
</evidence>
<dbReference type="EMBL" id="LT629772">
    <property type="protein sequence ID" value="SDS64104.1"/>
    <property type="molecule type" value="Genomic_DNA"/>
</dbReference>
<evidence type="ECO:0000259" key="4">
    <source>
        <dbReference type="PROSITE" id="PS50949"/>
    </source>
</evidence>
<organism evidence="5 6">
    <name type="scientific">Microlunatus soli</name>
    <dbReference type="NCBI Taxonomy" id="630515"/>
    <lineage>
        <taxon>Bacteria</taxon>
        <taxon>Bacillati</taxon>
        <taxon>Actinomycetota</taxon>
        <taxon>Actinomycetes</taxon>
        <taxon>Propionibacteriales</taxon>
        <taxon>Propionibacteriaceae</taxon>
        <taxon>Microlunatus</taxon>
    </lineage>
</organism>
<dbReference type="OrthoDB" id="4307011at2"/>
<evidence type="ECO:0000313" key="5">
    <source>
        <dbReference type="EMBL" id="SDS64104.1"/>
    </source>
</evidence>
<dbReference type="CDD" id="cd07377">
    <property type="entry name" value="WHTH_GntR"/>
    <property type="match status" value="1"/>
</dbReference>
<gene>
    <name evidence="5" type="ORF">SAMN04489812_2534</name>
</gene>
<feature type="domain" description="HTH gntR-type" evidence="4">
    <location>
        <begin position="25"/>
        <end position="92"/>
    </location>
</feature>
<dbReference type="SUPFAM" id="SSF48008">
    <property type="entry name" value="GntR ligand-binding domain-like"/>
    <property type="match status" value="1"/>
</dbReference>
<dbReference type="AlphaFoldDB" id="A0A1H1TVD2"/>
<proteinExistence type="predicted"/>
<reference evidence="5 6" key="1">
    <citation type="submission" date="2016-10" db="EMBL/GenBank/DDBJ databases">
        <authorList>
            <person name="de Groot N.N."/>
        </authorList>
    </citation>
    <scope>NUCLEOTIDE SEQUENCE [LARGE SCALE GENOMIC DNA]</scope>
    <source>
        <strain evidence="5 6">DSM 21800</strain>
    </source>
</reference>
<dbReference type="STRING" id="630515.SAMN04489812_2534"/>
<dbReference type="PANTHER" id="PTHR43537">
    <property type="entry name" value="TRANSCRIPTIONAL REGULATOR, GNTR FAMILY"/>
    <property type="match status" value="1"/>
</dbReference>
<name>A0A1H1TVD2_9ACTN</name>
<dbReference type="InterPro" id="IPR036388">
    <property type="entry name" value="WH-like_DNA-bd_sf"/>
</dbReference>
<keyword evidence="2 5" id="KW-0238">DNA-binding</keyword>
<dbReference type="PROSITE" id="PS50949">
    <property type="entry name" value="HTH_GNTR"/>
    <property type="match status" value="1"/>
</dbReference>
<dbReference type="InterPro" id="IPR011711">
    <property type="entry name" value="GntR_C"/>
</dbReference>
<dbReference type="Pfam" id="PF00392">
    <property type="entry name" value="GntR"/>
    <property type="match status" value="1"/>
</dbReference>
<dbReference type="InterPro" id="IPR036390">
    <property type="entry name" value="WH_DNA-bd_sf"/>
</dbReference>
<accession>A0A1H1TVD2</accession>
<dbReference type="RefSeq" id="WP_091532359.1">
    <property type="nucleotide sequence ID" value="NZ_LT629772.1"/>
</dbReference>
<dbReference type="SMART" id="SM00895">
    <property type="entry name" value="FCD"/>
    <property type="match status" value="1"/>
</dbReference>
<dbReference type="Gene3D" id="1.20.120.530">
    <property type="entry name" value="GntR ligand-binding domain-like"/>
    <property type="match status" value="1"/>
</dbReference>
<evidence type="ECO:0000313" key="6">
    <source>
        <dbReference type="Proteomes" id="UP000199103"/>
    </source>
</evidence>
<dbReference type="GO" id="GO:0003700">
    <property type="term" value="F:DNA-binding transcription factor activity"/>
    <property type="evidence" value="ECO:0007669"/>
    <property type="project" value="InterPro"/>
</dbReference>
<dbReference type="InterPro" id="IPR000524">
    <property type="entry name" value="Tscrpt_reg_HTH_GntR"/>
</dbReference>
<evidence type="ECO:0000256" key="1">
    <source>
        <dbReference type="ARBA" id="ARBA00023015"/>
    </source>
</evidence>
<keyword evidence="3" id="KW-0804">Transcription</keyword>
<keyword evidence="6" id="KW-1185">Reference proteome</keyword>
<evidence type="ECO:0000256" key="2">
    <source>
        <dbReference type="ARBA" id="ARBA00023125"/>
    </source>
</evidence>
<dbReference type="GO" id="GO:0003677">
    <property type="term" value="F:DNA binding"/>
    <property type="evidence" value="ECO:0007669"/>
    <property type="project" value="UniProtKB-KW"/>
</dbReference>
<dbReference type="Pfam" id="PF07729">
    <property type="entry name" value="FCD"/>
    <property type="match status" value="1"/>
</dbReference>
<dbReference type="Proteomes" id="UP000199103">
    <property type="component" value="Chromosome I"/>
</dbReference>
<dbReference type="SUPFAM" id="SSF46785">
    <property type="entry name" value="Winged helix' DNA-binding domain"/>
    <property type="match status" value="1"/>
</dbReference>
<keyword evidence="1" id="KW-0805">Transcription regulation</keyword>
<dbReference type="PANTHER" id="PTHR43537:SF45">
    <property type="entry name" value="GNTR FAMILY REGULATORY PROTEIN"/>
    <property type="match status" value="1"/>
</dbReference>
<dbReference type="Gene3D" id="1.10.10.10">
    <property type="entry name" value="Winged helix-like DNA-binding domain superfamily/Winged helix DNA-binding domain"/>
    <property type="match status" value="1"/>
</dbReference>
<protein>
    <submittedName>
        <fullName evidence="5">DNA-binding transcriptional regulator, GntR family</fullName>
    </submittedName>
</protein>
<dbReference type="SMART" id="SM00345">
    <property type="entry name" value="HTH_GNTR"/>
    <property type="match status" value="1"/>
</dbReference>
<sequence>MTPGKSSANVPSPRSDEVSDGLVVDSIASQLRQILARRIATGMLKPGERLDRAAIAREFGVSSAPVRDALQRLEVDQIIETRPRSGTYVATPTIADIHEVCQYRKGIEWVATGLAARVMPRSLLDELRTEVVEALAAADQGDFEPFFASDARLHGEIVAASGNQRLIRARAAVEPYVYWLRILGATGRHRVAGSTRRHLEILDAMITGDIEAAKRAAEVHLDEVEAWTVEDMRASMSAGDPDVVPSPSVDG</sequence>
<dbReference type="InterPro" id="IPR008920">
    <property type="entry name" value="TF_FadR/GntR_C"/>
</dbReference>